<keyword evidence="2" id="KW-1185">Reference proteome</keyword>
<organism evidence="1 2">
    <name type="scientific">Bythopirellula polymerisocia</name>
    <dbReference type="NCBI Taxonomy" id="2528003"/>
    <lineage>
        <taxon>Bacteria</taxon>
        <taxon>Pseudomonadati</taxon>
        <taxon>Planctomycetota</taxon>
        <taxon>Planctomycetia</taxon>
        <taxon>Pirellulales</taxon>
        <taxon>Lacipirellulaceae</taxon>
        <taxon>Bythopirellula</taxon>
    </lineage>
</organism>
<dbReference type="AlphaFoldDB" id="A0A5C6CDZ9"/>
<dbReference type="Proteomes" id="UP000318437">
    <property type="component" value="Unassembled WGS sequence"/>
</dbReference>
<sequence>MKNILGVILFAALSGAGLGVALGYLEGRLPDAPAENKAAEDIQQAAAPVSKGPVAEVPETTFNFNRMEQGSVMRHAFKVLSRGSKPLHVDVVNTTCKCTVGGLSKSDVPPGEETEVLLEWTAKQSPGPFRHGATLETNDPRHSRIELVVEGEVVESTSLRPSEFLFGKVQAGDTKEASCYLISSLENDVKILHHKLSNPELAKQVEISTSPIDEAELDQLKALSAVKVTATFQAGKAQGPFFGWLELETNLQGAEKLSVPLSGNVVGDISIFGPGWISSQNLLQLGPVDSKTGKKARLLVAVRGEQAKDTQLTVASVDPKVLKVTLGDVKQMGENLAHFPLILEVPAGTPPMVRMSKAGEDDDAARGDGVIVLDSTHPITSEVRLKVRFSVE</sequence>
<dbReference type="InterPro" id="IPR013783">
    <property type="entry name" value="Ig-like_fold"/>
</dbReference>
<evidence type="ECO:0008006" key="3">
    <source>
        <dbReference type="Google" id="ProtNLM"/>
    </source>
</evidence>
<reference evidence="1 2" key="1">
    <citation type="submission" date="2019-02" db="EMBL/GenBank/DDBJ databases">
        <title>Deep-cultivation of Planctomycetes and their phenomic and genomic characterization uncovers novel biology.</title>
        <authorList>
            <person name="Wiegand S."/>
            <person name="Jogler M."/>
            <person name="Boedeker C."/>
            <person name="Pinto D."/>
            <person name="Vollmers J."/>
            <person name="Rivas-Marin E."/>
            <person name="Kohn T."/>
            <person name="Peeters S.H."/>
            <person name="Heuer A."/>
            <person name="Rast P."/>
            <person name="Oberbeckmann S."/>
            <person name="Bunk B."/>
            <person name="Jeske O."/>
            <person name="Meyerdierks A."/>
            <person name="Storesund J.E."/>
            <person name="Kallscheuer N."/>
            <person name="Luecker S."/>
            <person name="Lage O.M."/>
            <person name="Pohl T."/>
            <person name="Merkel B.J."/>
            <person name="Hornburger P."/>
            <person name="Mueller R.-W."/>
            <person name="Bruemmer F."/>
            <person name="Labrenz M."/>
            <person name="Spormann A.M."/>
            <person name="Op Den Camp H."/>
            <person name="Overmann J."/>
            <person name="Amann R."/>
            <person name="Jetten M.S.M."/>
            <person name="Mascher T."/>
            <person name="Medema M.H."/>
            <person name="Devos D.P."/>
            <person name="Kaster A.-K."/>
            <person name="Ovreas L."/>
            <person name="Rohde M."/>
            <person name="Galperin M.Y."/>
            <person name="Jogler C."/>
        </authorList>
    </citation>
    <scope>NUCLEOTIDE SEQUENCE [LARGE SCALE GENOMIC DNA]</scope>
    <source>
        <strain evidence="1 2">Pla144</strain>
    </source>
</reference>
<comment type="caution">
    <text evidence="1">The sequence shown here is derived from an EMBL/GenBank/DDBJ whole genome shotgun (WGS) entry which is preliminary data.</text>
</comment>
<dbReference type="EMBL" id="SJPS01000008">
    <property type="protein sequence ID" value="TWU21987.1"/>
    <property type="molecule type" value="Genomic_DNA"/>
</dbReference>
<accession>A0A5C6CDZ9</accession>
<evidence type="ECO:0000313" key="1">
    <source>
        <dbReference type="EMBL" id="TWU21987.1"/>
    </source>
</evidence>
<name>A0A5C6CDZ9_9BACT</name>
<dbReference type="Pfam" id="PF07610">
    <property type="entry name" value="DUF1573"/>
    <property type="match status" value="1"/>
</dbReference>
<protein>
    <recommendedName>
        <fullName evidence="3">DUF1573 domain-containing protein</fullName>
    </recommendedName>
</protein>
<proteinExistence type="predicted"/>
<dbReference type="PANTHER" id="PTHR37833">
    <property type="entry name" value="LIPOPROTEIN-RELATED"/>
    <property type="match status" value="1"/>
</dbReference>
<dbReference type="PANTHER" id="PTHR37833:SF1">
    <property type="entry name" value="SIGNAL PEPTIDE PROTEIN"/>
    <property type="match status" value="1"/>
</dbReference>
<dbReference type="RefSeq" id="WP_197530893.1">
    <property type="nucleotide sequence ID" value="NZ_SJPS01000008.1"/>
</dbReference>
<dbReference type="Gene3D" id="2.60.40.10">
    <property type="entry name" value="Immunoglobulins"/>
    <property type="match status" value="1"/>
</dbReference>
<dbReference type="InterPro" id="IPR011467">
    <property type="entry name" value="DUF1573"/>
</dbReference>
<evidence type="ECO:0000313" key="2">
    <source>
        <dbReference type="Proteomes" id="UP000318437"/>
    </source>
</evidence>
<gene>
    <name evidence="1" type="ORF">Pla144_44540</name>
</gene>